<accession>K3ZYN1</accession>
<feature type="region of interest" description="Disordered" evidence="1">
    <location>
        <begin position="1"/>
        <end position="79"/>
    </location>
</feature>
<feature type="compositionally biased region" description="Low complexity" evidence="1">
    <location>
        <begin position="58"/>
        <end position="72"/>
    </location>
</feature>
<dbReference type="HOGENOM" id="CLU_2610563_0_0_1"/>
<reference evidence="2" key="2">
    <citation type="submission" date="2018-08" db="UniProtKB">
        <authorList>
            <consortium name="EnsemblPlants"/>
        </authorList>
    </citation>
    <scope>IDENTIFICATION</scope>
    <source>
        <strain evidence="2">Yugu1</strain>
    </source>
</reference>
<feature type="compositionally biased region" description="Low complexity" evidence="1">
    <location>
        <begin position="27"/>
        <end position="48"/>
    </location>
</feature>
<dbReference type="Proteomes" id="UP000004995">
    <property type="component" value="Unassembled WGS sequence"/>
</dbReference>
<evidence type="ECO:0000256" key="1">
    <source>
        <dbReference type="SAM" id="MobiDB-lite"/>
    </source>
</evidence>
<evidence type="ECO:0000313" key="2">
    <source>
        <dbReference type="EnsemblPlants" id="KQL26709"/>
    </source>
</evidence>
<organism evidence="2 3">
    <name type="scientific">Setaria italica</name>
    <name type="common">Foxtail millet</name>
    <name type="synonym">Panicum italicum</name>
    <dbReference type="NCBI Taxonomy" id="4555"/>
    <lineage>
        <taxon>Eukaryota</taxon>
        <taxon>Viridiplantae</taxon>
        <taxon>Streptophyta</taxon>
        <taxon>Embryophyta</taxon>
        <taxon>Tracheophyta</taxon>
        <taxon>Spermatophyta</taxon>
        <taxon>Magnoliopsida</taxon>
        <taxon>Liliopsida</taxon>
        <taxon>Poales</taxon>
        <taxon>Poaceae</taxon>
        <taxon>PACMAD clade</taxon>
        <taxon>Panicoideae</taxon>
        <taxon>Panicodae</taxon>
        <taxon>Paniceae</taxon>
        <taxon>Cenchrinae</taxon>
        <taxon>Setaria</taxon>
    </lineage>
</organism>
<sequence>MSSNTAAPAASGHRRRHGSLPDCVLNSTPQSPKSSSPPKISSSSASPSVAGERPFWRTATTSSTGPAAAGPTRHARRLP</sequence>
<proteinExistence type="predicted"/>
<name>K3ZYN1_SETIT</name>
<protein>
    <submittedName>
        <fullName evidence="2">Uncharacterized protein</fullName>
    </submittedName>
</protein>
<dbReference type="Gramene" id="KQL26709">
    <property type="protein sequence ID" value="KQL26709"/>
    <property type="gene ID" value="SETIT_031713mg"/>
</dbReference>
<evidence type="ECO:0000313" key="3">
    <source>
        <dbReference type="Proteomes" id="UP000004995"/>
    </source>
</evidence>
<keyword evidence="3" id="KW-1185">Reference proteome</keyword>
<reference evidence="3" key="1">
    <citation type="journal article" date="2012" name="Nat. Biotechnol.">
        <title>Reference genome sequence of the model plant Setaria.</title>
        <authorList>
            <person name="Bennetzen J.L."/>
            <person name="Schmutz J."/>
            <person name="Wang H."/>
            <person name="Percifield R."/>
            <person name="Hawkins J."/>
            <person name="Pontaroli A.C."/>
            <person name="Estep M."/>
            <person name="Feng L."/>
            <person name="Vaughn J.N."/>
            <person name="Grimwood J."/>
            <person name="Jenkins J."/>
            <person name="Barry K."/>
            <person name="Lindquist E."/>
            <person name="Hellsten U."/>
            <person name="Deshpande S."/>
            <person name="Wang X."/>
            <person name="Wu X."/>
            <person name="Mitros T."/>
            <person name="Triplett J."/>
            <person name="Yang X."/>
            <person name="Ye C.Y."/>
            <person name="Mauro-Herrera M."/>
            <person name="Wang L."/>
            <person name="Li P."/>
            <person name="Sharma M."/>
            <person name="Sharma R."/>
            <person name="Ronald P.C."/>
            <person name="Panaud O."/>
            <person name="Kellogg E.A."/>
            <person name="Brutnell T.P."/>
            <person name="Doust A.N."/>
            <person name="Tuskan G.A."/>
            <person name="Rokhsar D."/>
            <person name="Devos K.M."/>
        </authorList>
    </citation>
    <scope>NUCLEOTIDE SEQUENCE [LARGE SCALE GENOMIC DNA]</scope>
    <source>
        <strain evidence="3">cv. Yugu1</strain>
    </source>
</reference>
<dbReference type="InParanoid" id="K3ZYN1"/>
<dbReference type="EnsemblPlants" id="KQL26709">
    <property type="protein sequence ID" value="KQL26709"/>
    <property type="gene ID" value="SETIT_031713mg"/>
</dbReference>
<dbReference type="AlphaFoldDB" id="K3ZYN1"/>
<dbReference type="EMBL" id="AGNK02001343">
    <property type="status" value="NOT_ANNOTATED_CDS"/>
    <property type="molecule type" value="Genomic_DNA"/>
</dbReference>